<dbReference type="PROSITE" id="PS51462">
    <property type="entry name" value="NUDIX"/>
    <property type="match status" value="1"/>
</dbReference>
<evidence type="ECO:0000313" key="2">
    <source>
        <dbReference type="EMBL" id="NVN19497.1"/>
    </source>
</evidence>
<evidence type="ECO:0000313" key="3">
    <source>
        <dbReference type="Proteomes" id="UP000558089"/>
    </source>
</evidence>
<dbReference type="Proteomes" id="UP000558089">
    <property type="component" value="Unassembled WGS sequence"/>
</dbReference>
<reference evidence="2 3" key="1">
    <citation type="submission" date="2020-01" db="EMBL/GenBank/DDBJ databases">
        <title>Draft Genome Analysis of Muricauda sp. HICW Isolated from coastal seawater of PR China.</title>
        <authorList>
            <person name="Chen M.-X."/>
        </authorList>
    </citation>
    <scope>NUCLEOTIDE SEQUENCE [LARGE SCALE GENOMIC DNA]</scope>
    <source>
        <strain evidence="2 3">HICW</strain>
    </source>
</reference>
<dbReference type="EMBL" id="WYET01000007">
    <property type="protein sequence ID" value="NVN19497.1"/>
    <property type="molecule type" value="Genomic_DNA"/>
</dbReference>
<organism evidence="2 3">
    <name type="scientific">Flagellimonas chongwuensis</name>
    <dbReference type="NCBI Taxonomy" id="2697365"/>
    <lineage>
        <taxon>Bacteria</taxon>
        <taxon>Pseudomonadati</taxon>
        <taxon>Bacteroidota</taxon>
        <taxon>Flavobacteriia</taxon>
        <taxon>Flavobacteriales</taxon>
        <taxon>Flavobacteriaceae</taxon>
        <taxon>Flagellimonas</taxon>
    </lineage>
</organism>
<evidence type="ECO:0000259" key="1">
    <source>
        <dbReference type="PROSITE" id="PS51462"/>
    </source>
</evidence>
<dbReference type="CDD" id="cd18873">
    <property type="entry name" value="NUDIX_NadM_like"/>
    <property type="match status" value="1"/>
</dbReference>
<accession>A0A850NQB2</accession>
<dbReference type="AlphaFoldDB" id="A0A850NQB2"/>
<dbReference type="Gene3D" id="1.10.10.10">
    <property type="entry name" value="Winged helix-like DNA-binding domain superfamily/Winged helix DNA-binding domain"/>
    <property type="match status" value="1"/>
</dbReference>
<name>A0A850NQB2_9FLAO</name>
<dbReference type="Pfam" id="PF21906">
    <property type="entry name" value="WHD_NrtR"/>
    <property type="match status" value="1"/>
</dbReference>
<dbReference type="InterPro" id="IPR000086">
    <property type="entry name" value="NUDIX_hydrolase_dom"/>
</dbReference>
<dbReference type="InterPro" id="IPR015797">
    <property type="entry name" value="NUDIX_hydrolase-like_dom_sf"/>
</dbReference>
<dbReference type="PANTHER" id="PTHR43736:SF4">
    <property type="entry name" value="SLR1690 PROTEIN"/>
    <property type="match status" value="1"/>
</dbReference>
<gene>
    <name evidence="2" type="ORF">GUA46_14200</name>
</gene>
<dbReference type="SUPFAM" id="SSF46785">
    <property type="entry name" value="Winged helix' DNA-binding domain"/>
    <property type="match status" value="1"/>
</dbReference>
<comment type="caution">
    <text evidence="2">The sequence shown here is derived from an EMBL/GenBank/DDBJ whole genome shotgun (WGS) entry which is preliminary data.</text>
</comment>
<dbReference type="Pfam" id="PF00293">
    <property type="entry name" value="NUDIX"/>
    <property type="match status" value="1"/>
</dbReference>
<dbReference type="Gene3D" id="3.90.79.10">
    <property type="entry name" value="Nucleoside Triphosphate Pyrophosphohydrolase"/>
    <property type="match status" value="1"/>
</dbReference>
<proteinExistence type="predicted"/>
<dbReference type="RefSeq" id="WP_176621051.1">
    <property type="nucleotide sequence ID" value="NZ_WYET01000007.1"/>
</dbReference>
<feature type="domain" description="Nudix hydrolase" evidence="1">
    <location>
        <begin position="10"/>
        <end position="168"/>
    </location>
</feature>
<dbReference type="InterPro" id="IPR036390">
    <property type="entry name" value="WH_DNA-bd_sf"/>
</dbReference>
<dbReference type="SUPFAM" id="SSF55811">
    <property type="entry name" value="Nudix"/>
    <property type="match status" value="1"/>
</dbReference>
<keyword evidence="3" id="KW-1185">Reference proteome</keyword>
<dbReference type="InterPro" id="IPR036388">
    <property type="entry name" value="WH-like_DNA-bd_sf"/>
</dbReference>
<dbReference type="PANTHER" id="PTHR43736">
    <property type="entry name" value="ADP-RIBOSE PYROPHOSPHATASE"/>
    <property type="match status" value="1"/>
</dbReference>
<sequence>MDKFRTGDYIAQLSIDCVIFGYKNKELKVLISKLSYGKDLWSLPGGYILQTESIDQAASRILMERTGLDNIYLEQFRAFGGPDRIIGSGYREVVRAGLKDFDPKKFDDEAIDWVTNRFVCIGYYALVDLNKVDPKIGEFEEFLKWVSIEDLPEMTHDHNTIVGEAHKSLRQNLDEKLIGFNLLPDEFTMREVKELYEAVYDKEFPMNNFQKKILGLDVLERLGKKYTGAQNRAPYIYRFKS</sequence>
<protein>
    <submittedName>
        <fullName evidence="2">NUDIX domain-containing protein</fullName>
    </submittedName>
</protein>
<dbReference type="InterPro" id="IPR054105">
    <property type="entry name" value="WHD_NrtR"/>
</dbReference>